<dbReference type="PANTHER" id="PTHR45228:SF5">
    <property type="entry name" value="CYCLIC DI-GMP PHOSPHODIESTERASE VC_1348-RELATED"/>
    <property type="match status" value="1"/>
</dbReference>
<dbReference type="CDD" id="cd00077">
    <property type="entry name" value="HDc"/>
    <property type="match status" value="1"/>
</dbReference>
<dbReference type="AlphaFoldDB" id="E3DRA4"/>
<dbReference type="KEGG" id="hpk:Hprae_0856"/>
<evidence type="ECO:0000313" key="8">
    <source>
        <dbReference type="Proteomes" id="UP000006866"/>
    </source>
</evidence>
<gene>
    <name evidence="7" type="ordered locus">Hprae_0856</name>
</gene>
<dbReference type="SMART" id="SM00448">
    <property type="entry name" value="REC"/>
    <property type="match status" value="1"/>
</dbReference>
<dbReference type="SUPFAM" id="SSF109604">
    <property type="entry name" value="HD-domain/PDEase-like"/>
    <property type="match status" value="1"/>
</dbReference>
<dbReference type="HOGENOM" id="CLU_000445_92_10_9"/>
<dbReference type="Gene3D" id="3.40.50.2300">
    <property type="match status" value="1"/>
</dbReference>
<evidence type="ECO:0000256" key="4">
    <source>
        <dbReference type="SAM" id="Coils"/>
    </source>
</evidence>
<proteinExistence type="predicted"/>
<keyword evidence="8" id="KW-1185">Reference proteome</keyword>
<comment type="function">
    <text evidence="2">May play the central regulatory role in sporulation. It may be an element of the effector pathway responsible for the activation of sporulation genes in response to nutritional stress. Spo0A may act in concert with spo0H (a sigma factor) to control the expression of some genes that are critical to the sporulation process.</text>
</comment>
<organism evidence="7 8">
    <name type="scientific">Halanaerobium praevalens (strain ATCC 33744 / DSM 2228 / GSL)</name>
    <dbReference type="NCBI Taxonomy" id="572479"/>
    <lineage>
        <taxon>Bacteria</taxon>
        <taxon>Bacillati</taxon>
        <taxon>Bacillota</taxon>
        <taxon>Clostridia</taxon>
        <taxon>Halanaerobiales</taxon>
        <taxon>Halanaerobiaceae</taxon>
        <taxon>Halanaerobium</taxon>
    </lineage>
</organism>
<sequence length="364" mass="41329">MKNKDTILIVEDEKINIDILLEAFNGDYEIMVALNGKQALKAVKSKLPDLILLDIVMKELTGYQVCQKLKADPKTAEIPVIFVTSMDQDSDEQKGLAIGAIDYITKPFNLPIVKSRVKNHLELKKAKEELKDKNYNLEQKVKERTAQLELIQDVAIQSLADLAETRDDETGAHIMRTKRYVKVLAKFLQNHPRFSDCLTDKNIEWIYKTAPLHDIGKVGIPDKILYKKGPLTEKEFTIIKKHPAYGKIAIERAEKNLGTNSFLSFARQIIGTHHEKWDGSGYPKGLKKEEIPIAGRLMAIADVYDALANKRVYKEAYSHQRAIEIITQGDGRTKPEHFDPAVLDAFVNLEAKFKEIASTFKEKK</sequence>
<dbReference type="Pfam" id="PF13487">
    <property type="entry name" value="HD_5"/>
    <property type="match status" value="1"/>
</dbReference>
<feature type="modified residue" description="4-aspartylphosphate" evidence="3">
    <location>
        <position position="54"/>
    </location>
</feature>
<dbReference type="RefSeq" id="WP_014553043.1">
    <property type="nucleotide sequence ID" value="NC_017455.1"/>
</dbReference>
<dbReference type="SUPFAM" id="SSF52172">
    <property type="entry name" value="CheY-like"/>
    <property type="match status" value="1"/>
</dbReference>
<dbReference type="InterPro" id="IPR001789">
    <property type="entry name" value="Sig_transdc_resp-reg_receiver"/>
</dbReference>
<keyword evidence="3" id="KW-0597">Phosphoprotein</keyword>
<dbReference type="PANTHER" id="PTHR45228">
    <property type="entry name" value="CYCLIC DI-GMP PHOSPHODIESTERASE TM_0186-RELATED"/>
    <property type="match status" value="1"/>
</dbReference>
<keyword evidence="4" id="KW-0175">Coiled coil</keyword>
<dbReference type="Proteomes" id="UP000006866">
    <property type="component" value="Chromosome"/>
</dbReference>
<evidence type="ECO:0000256" key="1">
    <source>
        <dbReference type="ARBA" id="ARBA00018672"/>
    </source>
</evidence>
<dbReference type="InterPro" id="IPR011006">
    <property type="entry name" value="CheY-like_superfamily"/>
</dbReference>
<reference evidence="7 8" key="2">
    <citation type="journal article" date="2011" name="Stand. Genomic Sci.">
        <title>Complete genome sequence of the extremely halophilic Halanaerobium praevalens type strain (GSL).</title>
        <authorList>
            <person name="Ivanova N."/>
            <person name="Sikorski J."/>
            <person name="Chertkov O."/>
            <person name="Nolan M."/>
            <person name="Lucas S."/>
            <person name="Hammon N."/>
            <person name="Deshpande S."/>
            <person name="Cheng J.F."/>
            <person name="Tapia R."/>
            <person name="Han C."/>
            <person name="Goodwin L."/>
            <person name="Pitluck S."/>
            <person name="Huntemann M."/>
            <person name="Liolios K."/>
            <person name="Pagani I."/>
            <person name="Mavromatis K."/>
            <person name="Ovchinikova G."/>
            <person name="Pati A."/>
            <person name="Chen A."/>
            <person name="Palaniappan K."/>
            <person name="Land M."/>
            <person name="Hauser L."/>
            <person name="Brambilla E.M."/>
            <person name="Kannan K.P."/>
            <person name="Rohde M."/>
            <person name="Tindall B.J."/>
            <person name="Goker M."/>
            <person name="Detter J.C."/>
            <person name="Woyke T."/>
            <person name="Bristow J."/>
            <person name="Eisen J.A."/>
            <person name="Markowitz V."/>
            <person name="Hugenholtz P."/>
            <person name="Kyrpides N.C."/>
            <person name="Klenk H.P."/>
            <person name="Lapidus A."/>
        </authorList>
    </citation>
    <scope>NUCLEOTIDE SEQUENCE [LARGE SCALE GENOMIC DNA]</scope>
    <source>
        <strain evidence="8">ATCC 33744 / DSM 2228 / GSL</strain>
    </source>
</reference>
<dbReference type="SMART" id="SM00471">
    <property type="entry name" value="HDc"/>
    <property type="match status" value="1"/>
</dbReference>
<dbReference type="InterPro" id="IPR003607">
    <property type="entry name" value="HD/PDEase_dom"/>
</dbReference>
<evidence type="ECO:0000256" key="2">
    <source>
        <dbReference type="ARBA" id="ARBA00024867"/>
    </source>
</evidence>
<accession>E3DRA4</accession>
<dbReference type="PROSITE" id="PS50110">
    <property type="entry name" value="RESPONSE_REGULATORY"/>
    <property type="match status" value="1"/>
</dbReference>
<dbReference type="InterPro" id="IPR037522">
    <property type="entry name" value="HD_GYP_dom"/>
</dbReference>
<evidence type="ECO:0000259" key="5">
    <source>
        <dbReference type="PROSITE" id="PS50110"/>
    </source>
</evidence>
<feature type="domain" description="Response regulatory" evidence="5">
    <location>
        <begin position="6"/>
        <end position="121"/>
    </location>
</feature>
<evidence type="ECO:0000313" key="7">
    <source>
        <dbReference type="EMBL" id="ADO77010.1"/>
    </source>
</evidence>
<feature type="domain" description="HD-GYP" evidence="6">
    <location>
        <begin position="148"/>
        <end position="362"/>
    </location>
</feature>
<dbReference type="Gene3D" id="1.10.3210.10">
    <property type="entry name" value="Hypothetical protein af1432"/>
    <property type="match status" value="1"/>
</dbReference>
<evidence type="ECO:0000259" key="6">
    <source>
        <dbReference type="PROSITE" id="PS51832"/>
    </source>
</evidence>
<reference evidence="8" key="1">
    <citation type="submission" date="2010-10" db="EMBL/GenBank/DDBJ databases">
        <title>The complete genome of Halanaerobium praevalens DSM 2228.</title>
        <authorList>
            <consortium name="US DOE Joint Genome Institute (JGI-PGF)"/>
            <person name="Lucas S."/>
            <person name="Copeland A."/>
            <person name="Lapidus A."/>
            <person name="Glavina del Rio T."/>
            <person name="Dalin E."/>
            <person name="Tice H."/>
            <person name="Bruce D."/>
            <person name="Goodwin L."/>
            <person name="Pitluck S."/>
            <person name="Kyrpides N."/>
            <person name="Mavromatis K."/>
            <person name="Ivanova N."/>
            <person name="Ovchinnikova G."/>
            <person name="Chertkov O."/>
            <person name="Detter J.C."/>
            <person name="Han C."/>
            <person name="Larimer F."/>
            <person name="Land M."/>
            <person name="Hauser L."/>
            <person name="Markowitz V."/>
            <person name="Cheng J.-F."/>
            <person name="Hugenholtz P."/>
            <person name="Woyke T."/>
            <person name="Wu D."/>
            <person name="Tindall B."/>
            <person name="Pomrenke H.G."/>
            <person name="Brambilla E."/>
            <person name="Klenk H.-P."/>
            <person name="Eisen J.A."/>
        </authorList>
    </citation>
    <scope>NUCLEOTIDE SEQUENCE [LARGE SCALE GENOMIC DNA]</scope>
    <source>
        <strain evidence="8">ATCC 33744 / DSM 2228 / GSL</strain>
    </source>
</reference>
<dbReference type="PROSITE" id="PS51832">
    <property type="entry name" value="HD_GYP"/>
    <property type="match status" value="1"/>
</dbReference>
<dbReference type="eggNOG" id="COG3437">
    <property type="taxonomic scope" value="Bacteria"/>
</dbReference>
<dbReference type="Pfam" id="PF00072">
    <property type="entry name" value="Response_reg"/>
    <property type="match status" value="1"/>
</dbReference>
<dbReference type="InterPro" id="IPR052020">
    <property type="entry name" value="Cyclic_di-GMP/3'3'-cGAMP_PDE"/>
</dbReference>
<dbReference type="STRING" id="572479.Hprae_0856"/>
<dbReference type="OrthoDB" id="9804747at2"/>
<evidence type="ECO:0000256" key="3">
    <source>
        <dbReference type="PROSITE-ProRule" id="PRU00169"/>
    </source>
</evidence>
<dbReference type="GO" id="GO:0000160">
    <property type="term" value="P:phosphorelay signal transduction system"/>
    <property type="evidence" value="ECO:0007669"/>
    <property type="project" value="InterPro"/>
</dbReference>
<name>E3DRA4_HALPG</name>
<feature type="coiled-coil region" evidence="4">
    <location>
        <begin position="120"/>
        <end position="147"/>
    </location>
</feature>
<dbReference type="EMBL" id="CP002175">
    <property type="protein sequence ID" value="ADO77010.1"/>
    <property type="molecule type" value="Genomic_DNA"/>
</dbReference>
<dbReference type="PATRIC" id="fig|572479.3.peg.865"/>
<protein>
    <recommendedName>
        <fullName evidence="1">Stage 0 sporulation protein A homolog</fullName>
    </recommendedName>
</protein>